<name>A0A1X7UK17_AMPQE</name>
<keyword evidence="4" id="KW-1185">Reference proteome</keyword>
<dbReference type="STRING" id="400682.A0A1X7UK17"/>
<feature type="compositionally biased region" description="Basic and acidic residues" evidence="1">
    <location>
        <begin position="57"/>
        <end position="69"/>
    </location>
</feature>
<dbReference type="KEGG" id="aqu:100635192"/>
<organism evidence="3">
    <name type="scientific">Amphimedon queenslandica</name>
    <name type="common">Sponge</name>
    <dbReference type="NCBI Taxonomy" id="400682"/>
    <lineage>
        <taxon>Eukaryota</taxon>
        <taxon>Metazoa</taxon>
        <taxon>Porifera</taxon>
        <taxon>Demospongiae</taxon>
        <taxon>Heteroscleromorpha</taxon>
        <taxon>Haplosclerida</taxon>
        <taxon>Niphatidae</taxon>
        <taxon>Amphimedon</taxon>
    </lineage>
</organism>
<feature type="compositionally biased region" description="Basic and acidic residues" evidence="1">
    <location>
        <begin position="26"/>
        <end position="36"/>
    </location>
</feature>
<feature type="compositionally biased region" description="Basic and acidic residues" evidence="1">
    <location>
        <begin position="138"/>
        <end position="148"/>
    </location>
</feature>
<feature type="domain" description="Casein kinase substrate phosphoprotein PP28" evidence="2">
    <location>
        <begin position="114"/>
        <end position="191"/>
    </location>
</feature>
<evidence type="ECO:0000313" key="4">
    <source>
        <dbReference type="Proteomes" id="UP000007879"/>
    </source>
</evidence>
<dbReference type="PANTHER" id="PTHR22055">
    <property type="entry name" value="28 KDA HEAT- AND ACID-STABLE PHOSPHOPROTEIN PDGF-ASSOCIATED PROTEIN"/>
    <property type="match status" value="1"/>
</dbReference>
<dbReference type="Proteomes" id="UP000007879">
    <property type="component" value="Unassembled WGS sequence"/>
</dbReference>
<dbReference type="EnsemblMetazoa" id="Aqu2.1.28093_001">
    <property type="protein sequence ID" value="Aqu2.1.28093_001"/>
    <property type="gene ID" value="Aqu2.1.28093"/>
</dbReference>
<dbReference type="AlphaFoldDB" id="A0A1X7UK17"/>
<dbReference type="OMA" id="MPRGKYA"/>
<accession>A0A1X7UK17</accession>
<feature type="region of interest" description="Disordered" evidence="1">
    <location>
        <begin position="138"/>
        <end position="164"/>
    </location>
</feature>
<dbReference type="eggNOG" id="KOG3375">
    <property type="taxonomic scope" value="Eukaryota"/>
</dbReference>
<reference evidence="3" key="2">
    <citation type="submission" date="2017-05" db="UniProtKB">
        <authorList>
            <consortium name="EnsemblMetazoa"/>
        </authorList>
    </citation>
    <scope>IDENTIFICATION</scope>
</reference>
<dbReference type="InterPro" id="IPR039876">
    <property type="entry name" value="HAP28"/>
</dbReference>
<evidence type="ECO:0000259" key="2">
    <source>
        <dbReference type="Pfam" id="PF10252"/>
    </source>
</evidence>
<reference evidence="4" key="1">
    <citation type="journal article" date="2010" name="Nature">
        <title>The Amphimedon queenslandica genome and the evolution of animal complexity.</title>
        <authorList>
            <person name="Srivastava M."/>
            <person name="Simakov O."/>
            <person name="Chapman J."/>
            <person name="Fahey B."/>
            <person name="Gauthier M.E."/>
            <person name="Mitros T."/>
            <person name="Richards G.S."/>
            <person name="Conaco C."/>
            <person name="Dacre M."/>
            <person name="Hellsten U."/>
            <person name="Larroux C."/>
            <person name="Putnam N.H."/>
            <person name="Stanke M."/>
            <person name="Adamska M."/>
            <person name="Darling A."/>
            <person name="Degnan S.M."/>
            <person name="Oakley T.H."/>
            <person name="Plachetzki D.C."/>
            <person name="Zhai Y."/>
            <person name="Adamski M."/>
            <person name="Calcino A."/>
            <person name="Cummins S.F."/>
            <person name="Goodstein D.M."/>
            <person name="Harris C."/>
            <person name="Jackson D.J."/>
            <person name="Leys S.P."/>
            <person name="Shu S."/>
            <person name="Woodcroft B.J."/>
            <person name="Vervoort M."/>
            <person name="Kosik K.S."/>
            <person name="Manning G."/>
            <person name="Degnan B.M."/>
            <person name="Rokhsar D.S."/>
        </authorList>
    </citation>
    <scope>NUCLEOTIDE SEQUENCE [LARGE SCALE GENOMIC DNA]</scope>
</reference>
<feature type="region of interest" description="Disordered" evidence="1">
    <location>
        <begin position="1"/>
        <end position="108"/>
    </location>
</feature>
<feature type="compositionally biased region" description="Acidic residues" evidence="1">
    <location>
        <begin position="81"/>
        <end position="98"/>
    </location>
</feature>
<gene>
    <name evidence="3" type="primary">100635192</name>
</gene>
<proteinExistence type="predicted"/>
<dbReference type="Pfam" id="PF10252">
    <property type="entry name" value="PP28"/>
    <property type="match status" value="1"/>
</dbReference>
<protein>
    <recommendedName>
        <fullName evidence="2">Casein kinase substrate phosphoprotein PP28 domain-containing protein</fullName>
    </recommendedName>
</protein>
<feature type="compositionally biased region" description="Basic residues" evidence="1">
    <location>
        <begin position="1"/>
        <end position="16"/>
    </location>
</feature>
<evidence type="ECO:0000313" key="3">
    <source>
        <dbReference type="EnsemblMetazoa" id="Aqu2.1.28093_001"/>
    </source>
</evidence>
<dbReference type="InParanoid" id="A0A1X7UK17"/>
<dbReference type="InterPro" id="IPR019380">
    <property type="entry name" value="Casein_kinase_sb_PP28"/>
</dbReference>
<evidence type="ECO:0000256" key="1">
    <source>
        <dbReference type="SAM" id="MobiDB-lite"/>
    </source>
</evidence>
<sequence>MPKGKPKGGHKGRMRRFVTEEEMVDQEEKRKREQEWKKKKGLAPNRVDEDEDDVRQEDEKESEKDDDISFGRGASGGHGLEEEEEESSEEEEESSDDEYIPKSKGVEGLIEIENPNRVQQKGKKVQSLDVNAKVELSRKEREEIEKQRAAASYRKKHEAGMTEEAQRDLARLALIRQQREEAAKKKEAAKKMEASKK</sequence>
<dbReference type="OrthoDB" id="21120at2759"/>
<dbReference type="EnsemblMetazoa" id="XM_003387603.3">
    <property type="protein sequence ID" value="XP_003387651.2"/>
    <property type="gene ID" value="LOC100635192"/>
</dbReference>